<gene>
    <name evidence="1" type="ORF">EVA_11598</name>
</gene>
<proteinExistence type="predicted"/>
<evidence type="ECO:0000313" key="1">
    <source>
        <dbReference type="EMBL" id="EJX00305.1"/>
    </source>
</evidence>
<accession>J9GKT3</accession>
<protein>
    <submittedName>
        <fullName evidence="1">Uncharacterized protein</fullName>
    </submittedName>
</protein>
<dbReference type="AlphaFoldDB" id="J9GKT3"/>
<dbReference type="EMBL" id="AMCI01003436">
    <property type="protein sequence ID" value="EJX00305.1"/>
    <property type="molecule type" value="Genomic_DNA"/>
</dbReference>
<name>J9GKT3_9ZZZZ</name>
<comment type="caution">
    <text evidence="1">The sequence shown here is derived from an EMBL/GenBank/DDBJ whole genome shotgun (WGS) entry which is preliminary data.</text>
</comment>
<sequence>MCKKIEDIYSPLDELKAAAFQTLLLHPGTTECQDWIDILLEECGIEVVDAFGNDPGNVYASLFNLWEESYCDPATGIENSFHEWASVFATNHSLDSYYKLVEVYEKDAR</sequence>
<reference evidence="1" key="1">
    <citation type="journal article" date="2012" name="PLoS ONE">
        <title>Gene sets for utilization of primary and secondary nutrition supplies in the distal gut of endangered iberian lynx.</title>
        <authorList>
            <person name="Alcaide M."/>
            <person name="Messina E."/>
            <person name="Richter M."/>
            <person name="Bargiela R."/>
            <person name="Peplies J."/>
            <person name="Huws S.A."/>
            <person name="Newbold C.J."/>
            <person name="Golyshin P.N."/>
            <person name="Simon M.A."/>
            <person name="Lopez G."/>
            <person name="Yakimov M.M."/>
            <person name="Ferrer M."/>
        </authorList>
    </citation>
    <scope>NUCLEOTIDE SEQUENCE</scope>
</reference>
<organism evidence="1">
    <name type="scientific">gut metagenome</name>
    <dbReference type="NCBI Taxonomy" id="749906"/>
    <lineage>
        <taxon>unclassified sequences</taxon>
        <taxon>metagenomes</taxon>
        <taxon>organismal metagenomes</taxon>
    </lineage>
</organism>